<comment type="caution">
    <text evidence="1">The sequence shown here is derived from an EMBL/GenBank/DDBJ whole genome shotgun (WGS) entry which is preliminary data.</text>
</comment>
<proteinExistence type="predicted"/>
<organism evidence="1 2">
    <name type="scientific">Parabacteroides distasonis</name>
    <dbReference type="NCBI Taxonomy" id="823"/>
    <lineage>
        <taxon>Bacteria</taxon>
        <taxon>Pseudomonadati</taxon>
        <taxon>Bacteroidota</taxon>
        <taxon>Bacteroidia</taxon>
        <taxon>Bacteroidales</taxon>
        <taxon>Tannerellaceae</taxon>
        <taxon>Parabacteroides</taxon>
    </lineage>
</organism>
<evidence type="ECO:0000313" key="1">
    <source>
        <dbReference type="EMBL" id="MRY56428.1"/>
    </source>
</evidence>
<dbReference type="EMBL" id="WKLT01000001">
    <property type="protein sequence ID" value="MRY56428.1"/>
    <property type="molecule type" value="Genomic_DNA"/>
</dbReference>
<dbReference type="AlphaFoldDB" id="A0A6I2MUU7"/>
<dbReference type="RefSeq" id="WP_083434088.1">
    <property type="nucleotide sequence ID" value="NZ_AP019729.1"/>
</dbReference>
<dbReference type="Proteomes" id="UP000463337">
    <property type="component" value="Unassembled WGS sequence"/>
</dbReference>
<sequence length="375" mass="43877">MKMRYSFLLLSFFYLIACQDKVETIDIPVVNFGNDCKESLLDRIKCQFIPLSTDSILLGRIDVVKFVDKRIFVLDSKRTNTLCVFGDDGRFITKVSSFGEGPTEYSYLSSFFIDEEKRILTLADYNRAYLRYYDLDTYKYLSCDKFDFYTDCVPLGDDRWAWYMPRGFMTPKRKGYYLKITNRDNETISLLNSTYFVSPHVINSSSHFHQYQGNTFIHFPFSATVWKVERDTSLLAYEVSFGNRQMPPLDYMMKIGKDQKNYTGELFESGYVYTYKLSELEDYLQVTFMCGKSTYFGFYNKDDEITFTYEFPEFIRATGLAGLRGLTGTHNDCFVGYIDPGVLKRNYTPHANLQELSDKAKEDDNPILCLFKFEE</sequence>
<accession>A0A6I2MUU7</accession>
<reference evidence="1 2" key="1">
    <citation type="journal article" date="2019" name="Nat. Med.">
        <title>A library of human gut bacterial isolates paired with longitudinal multiomics data enables mechanistic microbiome research.</title>
        <authorList>
            <person name="Poyet M."/>
            <person name="Groussin M."/>
            <person name="Gibbons S.M."/>
            <person name="Avila-Pacheco J."/>
            <person name="Jiang X."/>
            <person name="Kearney S.M."/>
            <person name="Perrotta A.R."/>
            <person name="Berdy B."/>
            <person name="Zhao S."/>
            <person name="Lieberman T.D."/>
            <person name="Swanson P.K."/>
            <person name="Smith M."/>
            <person name="Roesemann S."/>
            <person name="Alexander J.E."/>
            <person name="Rich S.A."/>
            <person name="Livny J."/>
            <person name="Vlamakis H."/>
            <person name="Clish C."/>
            <person name="Bullock K."/>
            <person name="Deik A."/>
            <person name="Scott J."/>
            <person name="Pierce K.A."/>
            <person name="Xavier R.J."/>
            <person name="Alm E.J."/>
        </authorList>
    </citation>
    <scope>NUCLEOTIDE SEQUENCE [LARGE SCALE GENOMIC DNA]</scope>
    <source>
        <strain evidence="1 2">BIOML-A41</strain>
    </source>
</reference>
<evidence type="ECO:0000313" key="2">
    <source>
        <dbReference type="Proteomes" id="UP000463337"/>
    </source>
</evidence>
<name>A0A6I2MUU7_PARDI</name>
<dbReference type="Pfam" id="PF17170">
    <property type="entry name" value="DUF5128"/>
    <property type="match status" value="1"/>
</dbReference>
<protein>
    <submittedName>
        <fullName evidence="1">6-bladed beta-propeller</fullName>
    </submittedName>
</protein>
<gene>
    <name evidence="1" type="ORF">GKD59_00540</name>
</gene>